<dbReference type="AlphaFoldDB" id="A0AAT9GA97"/>
<accession>A0AAT9GA97</accession>
<evidence type="ECO:0000313" key="1">
    <source>
        <dbReference type="EMBL" id="BFD46748.1"/>
    </source>
</evidence>
<gene>
    <name evidence="1" type="ORF">DMENIID0002_13940</name>
</gene>
<reference evidence="1" key="1">
    <citation type="submission" date="2024-01" db="EMBL/GenBank/DDBJ databases">
        <title>Sequencing the genomes of a sandfly, Sergentomyia squamirostris, and its two endosymbionts.</title>
        <authorList>
            <person name="Itokawa K."/>
            <person name="Sanjoba C."/>
        </authorList>
    </citation>
    <scope>NUCLEOTIDE SEQUENCE</scope>
    <source>
        <strain evidence="1">RiSSQ</strain>
    </source>
</reference>
<organism evidence="1">
    <name type="scientific">Candidatus Tisiphia endosymbiont of Sergentomyia squamirostris</name>
    <dbReference type="NCBI Taxonomy" id="3113639"/>
    <lineage>
        <taxon>Bacteria</taxon>
        <taxon>Pseudomonadati</taxon>
        <taxon>Pseudomonadota</taxon>
        <taxon>Alphaproteobacteria</taxon>
        <taxon>Rickettsiales</taxon>
        <taxon>Rickettsiaceae</taxon>
        <taxon>Rickettsieae</taxon>
        <taxon>Candidatus Tisiphia</taxon>
    </lineage>
</organism>
<proteinExistence type="predicted"/>
<protein>
    <submittedName>
        <fullName evidence="1">Uncharacterized protein</fullName>
    </submittedName>
</protein>
<sequence length="186" mass="20914">MKYDIIKKAVVLLGSNVGISSIGGGRISKAKELCEEFVNPAIEDTVLMVKWSFALRRVDNIEGNRQNFTEIPDINDCIKCAVIVPSNLQFYTEAGKIYFKGGKLTSLFYYSRNIVDNLLNNDTTIWQQVPSSFKLLAALSLAAQVSFAMYSDSLFTDGLKKQYLIKLEETRRIYAVDYNLINSGEV</sequence>
<dbReference type="EMBL" id="AP029170">
    <property type="protein sequence ID" value="BFD46748.1"/>
    <property type="molecule type" value="Genomic_DNA"/>
</dbReference>
<name>A0AAT9GA97_9RICK</name>